<organism evidence="2 3">
    <name type="scientific">Amycolatopsis samaneae</name>
    <dbReference type="NCBI Taxonomy" id="664691"/>
    <lineage>
        <taxon>Bacteria</taxon>
        <taxon>Bacillati</taxon>
        <taxon>Actinomycetota</taxon>
        <taxon>Actinomycetes</taxon>
        <taxon>Pseudonocardiales</taxon>
        <taxon>Pseudonocardiaceae</taxon>
        <taxon>Amycolatopsis</taxon>
    </lineage>
</organism>
<keyword evidence="3" id="KW-1185">Reference proteome</keyword>
<proteinExistence type="predicted"/>
<evidence type="ECO:0000313" key="3">
    <source>
        <dbReference type="Proteomes" id="UP001597419"/>
    </source>
</evidence>
<dbReference type="EMBL" id="JBHUKU010000030">
    <property type="protein sequence ID" value="MFD2465376.1"/>
    <property type="molecule type" value="Genomic_DNA"/>
</dbReference>
<evidence type="ECO:0000259" key="1">
    <source>
        <dbReference type="Pfam" id="PF13761"/>
    </source>
</evidence>
<reference evidence="3" key="1">
    <citation type="journal article" date="2019" name="Int. J. Syst. Evol. Microbiol.">
        <title>The Global Catalogue of Microorganisms (GCM) 10K type strain sequencing project: providing services to taxonomists for standard genome sequencing and annotation.</title>
        <authorList>
            <consortium name="The Broad Institute Genomics Platform"/>
            <consortium name="The Broad Institute Genome Sequencing Center for Infectious Disease"/>
            <person name="Wu L."/>
            <person name="Ma J."/>
        </authorList>
    </citation>
    <scope>NUCLEOTIDE SEQUENCE [LARGE SCALE GENOMIC DNA]</scope>
    <source>
        <strain evidence="3">CGMCC 4.7643</strain>
    </source>
</reference>
<dbReference type="RefSeq" id="WP_345407809.1">
    <property type="nucleotide sequence ID" value="NZ_BAABHG010000024.1"/>
</dbReference>
<evidence type="ECO:0000313" key="2">
    <source>
        <dbReference type="EMBL" id="MFD2465376.1"/>
    </source>
</evidence>
<gene>
    <name evidence="2" type="ORF">ACFSYJ_42620</name>
</gene>
<dbReference type="InterPro" id="IPR025311">
    <property type="entry name" value="DUF4166"/>
</dbReference>
<accession>A0ABW5GX08</accession>
<sequence>MTGIFASALGDGIAALHPRMAQRLALSTAGGVGMIGHGVMERIWRGPAFTAPFLRLGATRHILFPEQGRDVPFTIENYPYLDAHGRETVSFVRTFELPGRRRRFDAQMVYNPARGRIVDYLGTHQHLAVDLDITVRPDGGFRIRSGEFRLAEGPLRAVVPRALTGVAEVNEWFDEASGRFRVEVAVVNHRFGPLFGYRGAFEARFVETGTGVSGAVKPLREKVLD</sequence>
<protein>
    <submittedName>
        <fullName evidence="2">DUF4166 domain-containing protein</fullName>
    </submittedName>
</protein>
<feature type="domain" description="DUF4166" evidence="1">
    <location>
        <begin position="16"/>
        <end position="201"/>
    </location>
</feature>
<comment type="caution">
    <text evidence="2">The sequence shown here is derived from an EMBL/GenBank/DDBJ whole genome shotgun (WGS) entry which is preliminary data.</text>
</comment>
<dbReference type="Pfam" id="PF13761">
    <property type="entry name" value="DUF4166"/>
    <property type="match status" value="1"/>
</dbReference>
<dbReference type="Proteomes" id="UP001597419">
    <property type="component" value="Unassembled WGS sequence"/>
</dbReference>
<name>A0ABW5GX08_9PSEU</name>